<dbReference type="Proteomes" id="UP000020218">
    <property type="component" value="Unassembled WGS sequence"/>
</dbReference>
<organism evidence="2 3">
    <name type="scientific">Candidatus Accumulibacter adjunctus</name>
    <dbReference type="NCBI Taxonomy" id="1454001"/>
    <lineage>
        <taxon>Bacteria</taxon>
        <taxon>Pseudomonadati</taxon>
        <taxon>Pseudomonadota</taxon>
        <taxon>Betaproteobacteria</taxon>
        <taxon>Candidatus Accumulibacter</taxon>
    </lineage>
</organism>
<sequence>MRRILPLILLSAVAVAGCAGNDQEELREWMKTAAAGVKPNIPPLPVVQPYEAVPYDVGNLTEPFAVAKMGVADKKSGGGFRPDLDRPKEPLELYPLESLKYVGVITRNKVSFAIVQIEGALHQVKIGNYMGQNFGVVVGVTESEITLRELVQDSAGDWVERTSTLLLQEKGAR</sequence>
<dbReference type="STRING" id="1454001.AW08_00190"/>
<evidence type="ECO:0000313" key="2">
    <source>
        <dbReference type="EMBL" id="EXI69697.1"/>
    </source>
</evidence>
<feature type="chain" id="PRO_5001461121" evidence="1">
    <location>
        <begin position="17"/>
        <end position="173"/>
    </location>
</feature>
<evidence type="ECO:0000256" key="1">
    <source>
        <dbReference type="SAM" id="SignalP"/>
    </source>
</evidence>
<feature type="signal peptide" evidence="1">
    <location>
        <begin position="1"/>
        <end position="16"/>
    </location>
</feature>
<accession>A0A011NYH2</accession>
<name>A0A011NYH2_9PROT</name>
<protein>
    <submittedName>
        <fullName evidence="2">Pilus assembly protein, PilP</fullName>
    </submittedName>
</protein>
<evidence type="ECO:0000313" key="3">
    <source>
        <dbReference type="Proteomes" id="UP000020218"/>
    </source>
</evidence>
<proteinExistence type="predicted"/>
<dbReference type="AlphaFoldDB" id="A0A011NYH2"/>
<dbReference type="InterPro" id="IPR007446">
    <property type="entry name" value="PilP"/>
</dbReference>
<reference evidence="2" key="1">
    <citation type="submission" date="2014-02" db="EMBL/GenBank/DDBJ databases">
        <title>Expanding our view of genomic diversity in Candidatus Accumulibacter clades.</title>
        <authorList>
            <person name="Skennerton C.T."/>
            <person name="Barr J.J."/>
            <person name="Slater F.R."/>
            <person name="Bond P.L."/>
            <person name="Tyson G.W."/>
        </authorList>
    </citation>
    <scope>NUCLEOTIDE SEQUENCE [LARGE SCALE GENOMIC DNA]</scope>
</reference>
<gene>
    <name evidence="2" type="ORF">AW08_00190</name>
</gene>
<keyword evidence="1" id="KW-0732">Signal</keyword>
<dbReference type="PROSITE" id="PS51257">
    <property type="entry name" value="PROKAR_LIPOPROTEIN"/>
    <property type="match status" value="1"/>
</dbReference>
<comment type="caution">
    <text evidence="2">The sequence shown here is derived from an EMBL/GenBank/DDBJ whole genome shotgun (WGS) entry which is preliminary data.</text>
</comment>
<dbReference type="Pfam" id="PF04351">
    <property type="entry name" value="PilP"/>
    <property type="match status" value="1"/>
</dbReference>
<dbReference type="Gene3D" id="2.30.30.830">
    <property type="match status" value="1"/>
</dbReference>
<dbReference type="PIRSF" id="PIRSF016481">
    <property type="entry name" value="Pilus_assembly_PilP"/>
    <property type="match status" value="1"/>
</dbReference>
<dbReference type="EMBL" id="JFAX01000001">
    <property type="protein sequence ID" value="EXI69697.1"/>
    <property type="molecule type" value="Genomic_DNA"/>
</dbReference>
<dbReference type="PATRIC" id="fig|1454001.3.peg.23"/>
<keyword evidence="3" id="KW-1185">Reference proteome</keyword>